<dbReference type="AlphaFoldDB" id="A0A9Q8CFC8"/>
<protein>
    <submittedName>
        <fullName evidence="1">Uncharacterized protein</fullName>
    </submittedName>
</protein>
<gene>
    <name evidence="1" type="ORF">ERX40_06975</name>
</gene>
<organism evidence="1 2">
    <name type="scientific">Macrococcus carouselicus</name>
    <dbReference type="NCBI Taxonomy" id="69969"/>
    <lineage>
        <taxon>Bacteria</taxon>
        <taxon>Bacillati</taxon>
        <taxon>Bacillota</taxon>
        <taxon>Bacilli</taxon>
        <taxon>Bacillales</taxon>
        <taxon>Staphylococcaceae</taxon>
        <taxon>Macrococcus</taxon>
    </lineage>
</organism>
<accession>A0A9Q8CFC8</accession>
<sequence length="84" mass="9814">MKPVLAYYLLHTIQLHHREPLTYEQLKNLTVNPLSEIEEQHFDAEIARLKQEKLITLDSAITLTFTGEAVLQQHKADLKFNEED</sequence>
<dbReference type="EMBL" id="SCWD01000002">
    <property type="protein sequence ID" value="TDM02290.1"/>
    <property type="molecule type" value="Genomic_DNA"/>
</dbReference>
<evidence type="ECO:0000313" key="1">
    <source>
        <dbReference type="EMBL" id="TDM02290.1"/>
    </source>
</evidence>
<dbReference type="RefSeq" id="WP_133417776.1">
    <property type="nucleotide sequence ID" value="NZ_SCWD01000002.1"/>
</dbReference>
<name>A0A9Q8CFC8_9STAP</name>
<dbReference type="OrthoDB" id="2418586at2"/>
<reference evidence="1 2" key="1">
    <citation type="submission" date="2019-01" db="EMBL/GenBank/DDBJ databases">
        <title>Draft genome sequences of the type strains of six Macrococcus species.</title>
        <authorList>
            <person name="Mazhar S."/>
            <person name="Altermann E."/>
            <person name="Hill C."/>
            <person name="Mcauliffe O."/>
        </authorList>
    </citation>
    <scope>NUCLEOTIDE SEQUENCE [LARGE SCALE GENOMIC DNA]</scope>
    <source>
        <strain evidence="1 2">ATCC 51828</strain>
    </source>
</reference>
<evidence type="ECO:0000313" key="2">
    <source>
        <dbReference type="Proteomes" id="UP000295280"/>
    </source>
</evidence>
<comment type="caution">
    <text evidence="1">The sequence shown here is derived from an EMBL/GenBank/DDBJ whole genome shotgun (WGS) entry which is preliminary data.</text>
</comment>
<proteinExistence type="predicted"/>
<keyword evidence="2" id="KW-1185">Reference proteome</keyword>
<dbReference type="Proteomes" id="UP000295280">
    <property type="component" value="Unassembled WGS sequence"/>
</dbReference>